<dbReference type="PROSITE" id="PS00108">
    <property type="entry name" value="PROTEIN_KINASE_ST"/>
    <property type="match status" value="1"/>
</dbReference>
<protein>
    <recommendedName>
        <fullName evidence="2">mitogen-activated protein kinase kinase kinase</fullName>
        <ecNumber evidence="2">2.7.11.25</ecNumber>
    </recommendedName>
</protein>
<name>A0AAQ3K1Y7_9LILI</name>
<keyword evidence="3" id="KW-0808">Transferase</keyword>
<dbReference type="GO" id="GO:0005737">
    <property type="term" value="C:cytoplasm"/>
    <property type="evidence" value="ECO:0007669"/>
    <property type="project" value="TreeGrafter"/>
</dbReference>
<evidence type="ECO:0000256" key="1">
    <source>
        <dbReference type="ARBA" id="ARBA00006529"/>
    </source>
</evidence>
<evidence type="ECO:0000256" key="5">
    <source>
        <dbReference type="ARBA" id="ARBA00022777"/>
    </source>
</evidence>
<dbReference type="PROSITE" id="PS00107">
    <property type="entry name" value="PROTEIN_KINASE_ATP"/>
    <property type="match status" value="1"/>
</dbReference>
<evidence type="ECO:0000256" key="4">
    <source>
        <dbReference type="ARBA" id="ARBA00022741"/>
    </source>
</evidence>
<dbReference type="GO" id="GO:0004709">
    <property type="term" value="F:MAP kinase kinase kinase activity"/>
    <property type="evidence" value="ECO:0007669"/>
    <property type="project" value="UniProtKB-EC"/>
</dbReference>
<evidence type="ECO:0000256" key="3">
    <source>
        <dbReference type="ARBA" id="ARBA00022679"/>
    </source>
</evidence>
<feature type="compositionally biased region" description="Polar residues" evidence="10">
    <location>
        <begin position="718"/>
        <end position="731"/>
    </location>
</feature>
<dbReference type="Proteomes" id="UP001327560">
    <property type="component" value="Chromosome 2"/>
</dbReference>
<sequence>MPWWKKSPSRLFFSSSSSSSPASPSSPTTGGRSHPSDDIRRCLWSRRKPRPRLARQNNLRRLTELEIIEALCLDDDDDADADADVETVSSSTPVSLSPSNIATGDAVSSPSPVFWSRGNFIAAAGASSSTPVSRTPSNLDATPSRSASSPIQPPRPLPRPRCAATPSLRFTSGKGLGLSSPSSIVGPLPSTLGDLGSTDCDGGSGAAAEPTSLEPVVGSRSSYQTNCRSQERVDILFNKSTISDPRKVFQVPSTVETTSFGLNIPARSVVINEFSNFTASPTVSPRKTNDVDFLDSAVGTPRLQVRSTAEIPSSTMMRAFSSPTSPEKTLHSPRCSPLCSPTTRSPILRPRYASAPPSPLRTNRFSDRSPWHENFGNVNVHPLPLPPHEAPSIQMAFAPRTASETEVSLVRNQWQKRDLIGSGTFGNVYEASNRYNGALCAMKEVNIIPDDSRSAECLKQLEQEINFLSQFKHPNIVQYYGSEMIENRLYIYLEYVHPGSINKYIRKYCGSMTESVVRNFTRHILKGLIYLHSRKVMHRDIKGANLLVNEKGVVKLADFGMAKHLSGATSSNSVKGSAFWMAPEMLQSSISKEGYDLAVDIWSLGCTVIEMFTGKHPWSDLQEQQAMFKVLSYSPPLPENLSDEGKNFLQCCFRRNPAERPTASMLLEHPFIQNCRHYNLHGSNQVFTGIKHNDTTHSPRDGSKSKSGRIGRRKHISNSENWQSHPKTSESARFLTHSNPRVFQCPSPPCSSHTLSCPAGSHINTWNGVQWDAEHLQPYGLPKRYGKEVAYDF</sequence>
<feature type="compositionally biased region" description="Basic residues" evidence="10">
    <location>
        <begin position="706"/>
        <end position="716"/>
    </location>
</feature>
<dbReference type="EC" id="2.7.11.25" evidence="2"/>
<evidence type="ECO:0000256" key="6">
    <source>
        <dbReference type="ARBA" id="ARBA00022840"/>
    </source>
</evidence>
<feature type="region of interest" description="Disordered" evidence="10">
    <location>
        <begin position="83"/>
        <end position="108"/>
    </location>
</feature>
<dbReference type="GO" id="GO:0005524">
    <property type="term" value="F:ATP binding"/>
    <property type="evidence" value="ECO:0007669"/>
    <property type="project" value="UniProtKB-UniRule"/>
</dbReference>
<gene>
    <name evidence="12" type="ORF">Cni_G08340</name>
</gene>
<accession>A0AAQ3K1Y7</accession>
<dbReference type="InterPro" id="IPR000719">
    <property type="entry name" value="Prot_kinase_dom"/>
</dbReference>
<keyword evidence="13" id="KW-1185">Reference proteome</keyword>
<feature type="region of interest" description="Disordered" evidence="10">
    <location>
        <begin position="317"/>
        <end position="361"/>
    </location>
</feature>
<evidence type="ECO:0000256" key="10">
    <source>
        <dbReference type="SAM" id="MobiDB-lite"/>
    </source>
</evidence>
<feature type="compositionally biased region" description="Polar residues" evidence="10">
    <location>
        <begin position="126"/>
        <end position="150"/>
    </location>
</feature>
<evidence type="ECO:0000259" key="11">
    <source>
        <dbReference type="PROSITE" id="PS50011"/>
    </source>
</evidence>
<dbReference type="PROSITE" id="PS50011">
    <property type="entry name" value="PROTEIN_KINASE_DOM"/>
    <property type="match status" value="1"/>
</dbReference>
<organism evidence="12 13">
    <name type="scientific">Canna indica</name>
    <name type="common">Indian-shot</name>
    <dbReference type="NCBI Taxonomy" id="4628"/>
    <lineage>
        <taxon>Eukaryota</taxon>
        <taxon>Viridiplantae</taxon>
        <taxon>Streptophyta</taxon>
        <taxon>Embryophyta</taxon>
        <taxon>Tracheophyta</taxon>
        <taxon>Spermatophyta</taxon>
        <taxon>Magnoliopsida</taxon>
        <taxon>Liliopsida</taxon>
        <taxon>Zingiberales</taxon>
        <taxon>Cannaceae</taxon>
        <taxon>Canna</taxon>
    </lineage>
</organism>
<keyword evidence="6 9" id="KW-0067">ATP-binding</keyword>
<feature type="region of interest" description="Disordered" evidence="10">
    <location>
        <begin position="1"/>
        <end position="43"/>
    </location>
</feature>
<feature type="compositionally biased region" description="Low complexity" evidence="10">
    <location>
        <begin position="87"/>
        <end position="99"/>
    </location>
</feature>
<keyword evidence="4 9" id="KW-0547">Nucleotide-binding</keyword>
<evidence type="ECO:0000256" key="7">
    <source>
        <dbReference type="ARBA" id="ARBA00047559"/>
    </source>
</evidence>
<dbReference type="InterPro" id="IPR008271">
    <property type="entry name" value="Ser/Thr_kinase_AS"/>
</dbReference>
<dbReference type="PANTHER" id="PTHR48016:SF5">
    <property type="entry name" value="MITOGEN-ACTIVATED PROTEIN KINASE KINASE KINASE 5"/>
    <property type="match status" value="1"/>
</dbReference>
<dbReference type="SUPFAM" id="SSF56112">
    <property type="entry name" value="Protein kinase-like (PK-like)"/>
    <property type="match status" value="1"/>
</dbReference>
<feature type="binding site" evidence="9">
    <location>
        <position position="443"/>
    </location>
    <ligand>
        <name>ATP</name>
        <dbReference type="ChEBI" id="CHEBI:30616"/>
    </ligand>
</feature>
<comment type="similarity">
    <text evidence="1">Belongs to the protein kinase superfamily. STE Ser/Thr protein kinase family. MAP kinase kinase kinase subfamily.</text>
</comment>
<comment type="catalytic activity">
    <reaction evidence="7">
        <text>L-threonyl-[protein] + ATP = O-phospho-L-threonyl-[protein] + ADP + H(+)</text>
        <dbReference type="Rhea" id="RHEA:46608"/>
        <dbReference type="Rhea" id="RHEA-COMP:11060"/>
        <dbReference type="Rhea" id="RHEA-COMP:11605"/>
        <dbReference type="ChEBI" id="CHEBI:15378"/>
        <dbReference type="ChEBI" id="CHEBI:30013"/>
        <dbReference type="ChEBI" id="CHEBI:30616"/>
        <dbReference type="ChEBI" id="CHEBI:61977"/>
        <dbReference type="ChEBI" id="CHEBI:456216"/>
        <dbReference type="EC" id="2.7.11.25"/>
    </reaction>
</comment>
<feature type="domain" description="Protein kinase" evidence="11">
    <location>
        <begin position="414"/>
        <end position="672"/>
    </location>
</feature>
<dbReference type="PANTHER" id="PTHR48016">
    <property type="entry name" value="MAP KINASE KINASE KINASE SSK2-RELATED-RELATED"/>
    <property type="match status" value="1"/>
</dbReference>
<evidence type="ECO:0000313" key="12">
    <source>
        <dbReference type="EMBL" id="WOK99628.1"/>
    </source>
</evidence>
<evidence type="ECO:0000256" key="9">
    <source>
        <dbReference type="PROSITE-ProRule" id="PRU10141"/>
    </source>
</evidence>
<dbReference type="SMART" id="SM00220">
    <property type="entry name" value="S_TKc"/>
    <property type="match status" value="1"/>
</dbReference>
<dbReference type="FunFam" id="1.10.510.10:FF:001239">
    <property type="entry name" value="Predicted protein"/>
    <property type="match status" value="1"/>
</dbReference>
<dbReference type="InterPro" id="IPR050538">
    <property type="entry name" value="MAP_kinase_kinase_kinase"/>
</dbReference>
<feature type="region of interest" description="Disordered" evidence="10">
    <location>
        <begin position="125"/>
        <end position="225"/>
    </location>
</feature>
<proteinExistence type="inferred from homology"/>
<evidence type="ECO:0000256" key="2">
    <source>
        <dbReference type="ARBA" id="ARBA00012406"/>
    </source>
</evidence>
<dbReference type="InterPro" id="IPR011009">
    <property type="entry name" value="Kinase-like_dom_sf"/>
</dbReference>
<feature type="compositionally biased region" description="Polar residues" evidence="10">
    <location>
        <begin position="317"/>
        <end position="327"/>
    </location>
</feature>
<keyword evidence="5 12" id="KW-0418">Kinase</keyword>
<feature type="compositionally biased region" description="Low complexity" evidence="10">
    <location>
        <begin position="9"/>
        <end position="33"/>
    </location>
</feature>
<comment type="catalytic activity">
    <reaction evidence="8">
        <text>L-seryl-[protein] + ATP = O-phospho-L-seryl-[protein] + ADP + H(+)</text>
        <dbReference type="Rhea" id="RHEA:17989"/>
        <dbReference type="Rhea" id="RHEA-COMP:9863"/>
        <dbReference type="Rhea" id="RHEA-COMP:11604"/>
        <dbReference type="ChEBI" id="CHEBI:15378"/>
        <dbReference type="ChEBI" id="CHEBI:29999"/>
        <dbReference type="ChEBI" id="CHEBI:30616"/>
        <dbReference type="ChEBI" id="CHEBI:83421"/>
        <dbReference type="ChEBI" id="CHEBI:456216"/>
        <dbReference type="EC" id="2.7.11.25"/>
    </reaction>
</comment>
<dbReference type="Pfam" id="PF00069">
    <property type="entry name" value="Pkinase"/>
    <property type="match status" value="1"/>
</dbReference>
<feature type="region of interest" description="Disordered" evidence="10">
    <location>
        <begin position="689"/>
        <end position="731"/>
    </location>
</feature>
<dbReference type="InterPro" id="IPR017441">
    <property type="entry name" value="Protein_kinase_ATP_BS"/>
</dbReference>
<reference evidence="12 13" key="1">
    <citation type="submission" date="2023-10" db="EMBL/GenBank/DDBJ databases">
        <title>Chromosome-scale genome assembly provides insights into flower coloration mechanisms of Canna indica.</title>
        <authorList>
            <person name="Li C."/>
        </authorList>
    </citation>
    <scope>NUCLEOTIDE SEQUENCE [LARGE SCALE GENOMIC DNA]</scope>
    <source>
        <tissue evidence="12">Flower</tissue>
    </source>
</reference>
<evidence type="ECO:0000256" key="8">
    <source>
        <dbReference type="ARBA" id="ARBA00048329"/>
    </source>
</evidence>
<dbReference type="EMBL" id="CP136891">
    <property type="protein sequence ID" value="WOK99628.1"/>
    <property type="molecule type" value="Genomic_DNA"/>
</dbReference>
<evidence type="ECO:0000313" key="13">
    <source>
        <dbReference type="Proteomes" id="UP001327560"/>
    </source>
</evidence>
<dbReference type="AlphaFoldDB" id="A0AAQ3K1Y7"/>
<dbReference type="Gene3D" id="1.10.510.10">
    <property type="entry name" value="Transferase(Phosphotransferase) domain 1"/>
    <property type="match status" value="1"/>
</dbReference>
<feature type="compositionally biased region" description="Basic and acidic residues" evidence="10">
    <location>
        <begin position="691"/>
        <end position="704"/>
    </location>
</feature>